<dbReference type="OrthoDB" id="9770211at2"/>
<dbReference type="SUPFAM" id="SSF56281">
    <property type="entry name" value="Metallo-hydrolase/oxidoreductase"/>
    <property type="match status" value="1"/>
</dbReference>
<dbReference type="InterPro" id="IPR001279">
    <property type="entry name" value="Metallo-B-lactamas"/>
</dbReference>
<evidence type="ECO:0000256" key="2">
    <source>
        <dbReference type="ARBA" id="ARBA00022723"/>
    </source>
</evidence>
<evidence type="ECO:0000256" key="5">
    <source>
        <dbReference type="ARBA" id="ARBA00022839"/>
    </source>
</evidence>
<sequence>MTTPKNELLFLALGGSDEIGMNANLYGCQGKWIMADLGVTFGNAEYPGIDLILPDLDFIEDRKSDLLGIILTHGHEDHIGAVPYFAAELGVPLYATPFTAALIRGKLEEQGIADDVELNVIPMGHAFQLGPFGIRLMPLAHSILEMSALLIDTPYGKVFHTGDWKLDAEPVIGQPSTEEQLRAVGDEGILALVCDSTNVFNLGDSGSEGSVKADLIKSVKAARGRVVVTTFASNAARLQTLGEVARETGRKLCFAGRSLQKIIQASQATGYLKDLPELVDMEAVDGLPRHEVMVVATGGQGEARAALARIAEGNHPVKLEEGDTVIFSSKQIPGNEIAIGHVMNHLARRNILTVTEKQAHVHVSGHPGRPELAKLYEWIRPQILVPVHGERRHMAEQARFGLHQGIAQAIVQSNGDVVRLAPKGPEKIGEEHTGRLAVDGDTIIAANGDTINQRRRLSWYGLVSVAIALDGDDNLLGDPVIRVHGVPIEEDLEDFLDEAGQAIEKTVKEWRGDMDSLRESVRLAVRRVATSWTGKKPIVDVLIVETA</sequence>
<dbReference type="Pfam" id="PF17770">
    <property type="entry name" value="RNase_J_C"/>
    <property type="match status" value="1"/>
</dbReference>
<dbReference type="AlphaFoldDB" id="A0A371BHC6"/>
<dbReference type="Gene3D" id="3.60.15.10">
    <property type="entry name" value="Ribonuclease Z/Hydroxyacylglutathione hydrolase-like"/>
    <property type="match status" value="1"/>
</dbReference>
<evidence type="ECO:0000256" key="3">
    <source>
        <dbReference type="ARBA" id="ARBA00022801"/>
    </source>
</evidence>
<keyword evidence="9" id="KW-1185">Reference proteome</keyword>
<accession>A0A371BHC6</accession>
<organism evidence="8 9">
    <name type="scientific">Sphingorhabdus pulchriflava</name>
    <dbReference type="NCBI Taxonomy" id="2292257"/>
    <lineage>
        <taxon>Bacteria</taxon>
        <taxon>Pseudomonadati</taxon>
        <taxon>Pseudomonadota</taxon>
        <taxon>Alphaproteobacteria</taxon>
        <taxon>Sphingomonadales</taxon>
        <taxon>Sphingomonadaceae</taxon>
        <taxon>Sphingorhabdus</taxon>
    </lineage>
</organism>
<reference evidence="9" key="1">
    <citation type="submission" date="2018-08" db="EMBL/GenBank/DDBJ databases">
        <authorList>
            <person name="Kim S.-J."/>
            <person name="Jung G.-Y."/>
        </authorList>
    </citation>
    <scope>NUCLEOTIDE SEQUENCE [LARGE SCALE GENOMIC DNA]</scope>
    <source>
        <strain evidence="9">GY_G</strain>
    </source>
</reference>
<keyword evidence="4" id="KW-0862">Zinc</keyword>
<dbReference type="Pfam" id="PF07521">
    <property type="entry name" value="RMMBL"/>
    <property type="match status" value="1"/>
</dbReference>
<proteinExistence type="predicted"/>
<gene>
    <name evidence="8" type="ORF">DXH95_06015</name>
</gene>
<evidence type="ECO:0000256" key="4">
    <source>
        <dbReference type="ARBA" id="ARBA00022833"/>
    </source>
</evidence>
<evidence type="ECO:0000256" key="1">
    <source>
        <dbReference type="ARBA" id="ARBA00022722"/>
    </source>
</evidence>
<evidence type="ECO:0000259" key="7">
    <source>
        <dbReference type="SMART" id="SM00849"/>
    </source>
</evidence>
<dbReference type="PANTHER" id="PTHR43694">
    <property type="entry name" value="RIBONUCLEASE J"/>
    <property type="match status" value="1"/>
</dbReference>
<dbReference type="PANTHER" id="PTHR43694:SF1">
    <property type="entry name" value="RIBONUCLEASE J"/>
    <property type="match status" value="1"/>
</dbReference>
<name>A0A371BHC6_9SPHN</name>
<keyword evidence="1" id="KW-0540">Nuclease</keyword>
<evidence type="ECO:0000256" key="6">
    <source>
        <dbReference type="ARBA" id="ARBA00022884"/>
    </source>
</evidence>
<keyword evidence="5" id="KW-0269">Exonuclease</keyword>
<dbReference type="InterPro" id="IPR055132">
    <property type="entry name" value="RNase_J_b_CASP"/>
</dbReference>
<keyword evidence="3" id="KW-0378">Hydrolase</keyword>
<dbReference type="Gene3D" id="3.10.20.580">
    <property type="match status" value="1"/>
</dbReference>
<dbReference type="InterPro" id="IPR041636">
    <property type="entry name" value="RNase_J_C"/>
</dbReference>
<protein>
    <submittedName>
        <fullName evidence="8">Ribonuclease J</fullName>
    </submittedName>
</protein>
<dbReference type="InterPro" id="IPR011108">
    <property type="entry name" value="RMMBL"/>
</dbReference>
<dbReference type="RefSeq" id="WP_115548493.1">
    <property type="nucleotide sequence ID" value="NZ_QRGP01000001.1"/>
</dbReference>
<dbReference type="InterPro" id="IPR036866">
    <property type="entry name" value="RibonucZ/Hydroxyglut_hydro"/>
</dbReference>
<comment type="caution">
    <text evidence="8">The sequence shown here is derived from an EMBL/GenBank/DDBJ whole genome shotgun (WGS) entry which is preliminary data.</text>
</comment>
<dbReference type="GO" id="GO:0003723">
    <property type="term" value="F:RNA binding"/>
    <property type="evidence" value="ECO:0007669"/>
    <property type="project" value="UniProtKB-KW"/>
</dbReference>
<dbReference type="Gene3D" id="3.40.50.10710">
    <property type="entry name" value="Metallo-hydrolase/oxidoreductase"/>
    <property type="match status" value="1"/>
</dbReference>
<dbReference type="GO" id="GO:0004527">
    <property type="term" value="F:exonuclease activity"/>
    <property type="evidence" value="ECO:0007669"/>
    <property type="project" value="UniProtKB-KW"/>
</dbReference>
<dbReference type="GO" id="GO:0046872">
    <property type="term" value="F:metal ion binding"/>
    <property type="evidence" value="ECO:0007669"/>
    <property type="project" value="UniProtKB-KW"/>
</dbReference>
<evidence type="ECO:0000313" key="9">
    <source>
        <dbReference type="Proteomes" id="UP000263833"/>
    </source>
</evidence>
<dbReference type="CDD" id="cd07714">
    <property type="entry name" value="RNaseJ_MBL-fold"/>
    <property type="match status" value="1"/>
</dbReference>
<dbReference type="Pfam" id="PF00753">
    <property type="entry name" value="Lactamase_B"/>
    <property type="match status" value="1"/>
</dbReference>
<keyword evidence="2" id="KW-0479">Metal-binding</keyword>
<evidence type="ECO:0000313" key="8">
    <source>
        <dbReference type="EMBL" id="RDV06948.1"/>
    </source>
</evidence>
<dbReference type="Proteomes" id="UP000263833">
    <property type="component" value="Unassembled WGS sequence"/>
</dbReference>
<dbReference type="SMART" id="SM00849">
    <property type="entry name" value="Lactamase_B"/>
    <property type="match status" value="1"/>
</dbReference>
<keyword evidence="6" id="KW-0694">RNA-binding</keyword>
<dbReference type="EMBL" id="QRGP01000001">
    <property type="protein sequence ID" value="RDV06948.1"/>
    <property type="molecule type" value="Genomic_DNA"/>
</dbReference>
<dbReference type="InterPro" id="IPR042173">
    <property type="entry name" value="RNase_J_2"/>
</dbReference>
<dbReference type="Pfam" id="PF22505">
    <property type="entry name" value="RNase_J_b_CASP"/>
    <property type="match status" value="1"/>
</dbReference>
<feature type="domain" description="Metallo-beta-lactamase" evidence="7">
    <location>
        <begin position="20"/>
        <end position="204"/>
    </location>
</feature>